<dbReference type="AlphaFoldDB" id="A0A4R1B651"/>
<reference evidence="1 2" key="1">
    <citation type="submission" date="2019-03" db="EMBL/GenBank/DDBJ databases">
        <authorList>
            <person name="Kim M.K.M."/>
        </authorList>
    </citation>
    <scope>NUCLEOTIDE SEQUENCE [LARGE SCALE GENOMIC DNA]</scope>
    <source>
        <strain evidence="1 2">17J68-12</strain>
    </source>
</reference>
<dbReference type="RefSeq" id="WP_131450533.1">
    <property type="nucleotide sequence ID" value="NZ_SJZI01000052.1"/>
</dbReference>
<sequence length="77" mass="8952">MGMQIVVDYNQQAVTYDVTAQEKDVYRLCLNGYTQQGPEYIPSKIHIRRKGKVWISDLENYRELVGALLVELVRFST</sequence>
<keyword evidence="2" id="KW-1185">Reference proteome</keyword>
<organism evidence="1 2">
    <name type="scientific">Flaviaesturariibacter flavus</name>
    <dbReference type="NCBI Taxonomy" id="2502780"/>
    <lineage>
        <taxon>Bacteria</taxon>
        <taxon>Pseudomonadati</taxon>
        <taxon>Bacteroidota</taxon>
        <taxon>Chitinophagia</taxon>
        <taxon>Chitinophagales</taxon>
        <taxon>Chitinophagaceae</taxon>
        <taxon>Flaviaestuariibacter</taxon>
    </lineage>
</organism>
<proteinExistence type="predicted"/>
<dbReference type="OrthoDB" id="9864671at2"/>
<name>A0A4R1B651_9BACT</name>
<accession>A0A4R1B651</accession>
<evidence type="ECO:0000313" key="2">
    <source>
        <dbReference type="Proteomes" id="UP000295334"/>
    </source>
</evidence>
<gene>
    <name evidence="1" type="ORF">EPD60_15995</name>
</gene>
<evidence type="ECO:0000313" key="1">
    <source>
        <dbReference type="EMBL" id="TCJ12057.1"/>
    </source>
</evidence>
<dbReference type="EMBL" id="SJZI01000052">
    <property type="protein sequence ID" value="TCJ12057.1"/>
    <property type="molecule type" value="Genomic_DNA"/>
</dbReference>
<protein>
    <submittedName>
        <fullName evidence="1">Uncharacterized protein</fullName>
    </submittedName>
</protein>
<dbReference type="Proteomes" id="UP000295334">
    <property type="component" value="Unassembled WGS sequence"/>
</dbReference>
<comment type="caution">
    <text evidence="1">The sequence shown here is derived from an EMBL/GenBank/DDBJ whole genome shotgun (WGS) entry which is preliminary data.</text>
</comment>